<keyword evidence="5" id="KW-1185">Reference proteome</keyword>
<dbReference type="Gene3D" id="1.10.287.110">
    <property type="entry name" value="DnaJ domain"/>
    <property type="match status" value="1"/>
</dbReference>
<evidence type="ECO:0000313" key="5">
    <source>
        <dbReference type="Proteomes" id="UP000019132"/>
    </source>
</evidence>
<dbReference type="InterPro" id="IPR001623">
    <property type="entry name" value="DnaJ_domain"/>
</dbReference>
<dbReference type="InterPro" id="IPR042858">
    <property type="entry name" value="DNAJC8"/>
</dbReference>
<feature type="coiled-coil region" evidence="1">
    <location>
        <begin position="214"/>
        <end position="248"/>
    </location>
</feature>
<dbReference type="PROSITE" id="PS50076">
    <property type="entry name" value="DNAJ_2"/>
    <property type="match status" value="1"/>
</dbReference>
<name>K3X642_GLOUD</name>
<feature type="region of interest" description="Disordered" evidence="2">
    <location>
        <begin position="268"/>
        <end position="288"/>
    </location>
</feature>
<dbReference type="GO" id="GO:0005634">
    <property type="term" value="C:nucleus"/>
    <property type="evidence" value="ECO:0007669"/>
    <property type="project" value="TreeGrafter"/>
</dbReference>
<feature type="domain" description="J" evidence="3">
    <location>
        <begin position="106"/>
        <end position="162"/>
    </location>
</feature>
<dbReference type="InParanoid" id="K3X642"/>
<dbReference type="InterPro" id="IPR036869">
    <property type="entry name" value="J_dom_sf"/>
</dbReference>
<reference evidence="5" key="2">
    <citation type="submission" date="2010-04" db="EMBL/GenBank/DDBJ databases">
        <authorList>
            <person name="Buell R."/>
            <person name="Hamilton J."/>
            <person name="Hostetler J."/>
        </authorList>
    </citation>
    <scope>NUCLEOTIDE SEQUENCE [LARGE SCALE GENOMIC DNA]</scope>
    <source>
        <strain evidence="5">DAOM:BR144</strain>
    </source>
</reference>
<dbReference type="EMBL" id="GL376588">
    <property type="status" value="NOT_ANNOTATED_CDS"/>
    <property type="molecule type" value="Genomic_DNA"/>
</dbReference>
<feature type="region of interest" description="Disordered" evidence="2">
    <location>
        <begin position="63"/>
        <end position="89"/>
    </location>
</feature>
<dbReference type="PANTHER" id="PTHR15606">
    <property type="entry name" value="DNAJ HOMOLOG SUBFAMILY C MEMBER 8/LIPOPOLYSACCHARIDE SPECIFIC RESPONSE-7-RELATED"/>
    <property type="match status" value="1"/>
</dbReference>
<evidence type="ECO:0000313" key="4">
    <source>
        <dbReference type="EnsemblProtists" id="PYU1_T012691"/>
    </source>
</evidence>
<evidence type="ECO:0000256" key="2">
    <source>
        <dbReference type="SAM" id="MobiDB-lite"/>
    </source>
</evidence>
<dbReference type="EnsemblProtists" id="PYU1_T012691">
    <property type="protein sequence ID" value="PYU1_T012691"/>
    <property type="gene ID" value="PYU1_G012665"/>
</dbReference>
<proteinExistence type="predicted"/>
<accession>K3X642</accession>
<feature type="compositionally biased region" description="Basic and acidic residues" evidence="2">
    <location>
        <begin position="1"/>
        <end position="34"/>
    </location>
</feature>
<feature type="compositionally biased region" description="Basic and acidic residues" evidence="2">
    <location>
        <begin position="69"/>
        <end position="82"/>
    </location>
</feature>
<reference evidence="5" key="1">
    <citation type="journal article" date="2010" name="Genome Biol.">
        <title>Genome sequence of the necrotrophic plant pathogen Pythium ultimum reveals original pathogenicity mechanisms and effector repertoire.</title>
        <authorList>
            <person name="Levesque C.A."/>
            <person name="Brouwer H."/>
            <person name="Cano L."/>
            <person name="Hamilton J.P."/>
            <person name="Holt C."/>
            <person name="Huitema E."/>
            <person name="Raffaele S."/>
            <person name="Robideau G.P."/>
            <person name="Thines M."/>
            <person name="Win J."/>
            <person name="Zerillo M.M."/>
            <person name="Beakes G.W."/>
            <person name="Boore J.L."/>
            <person name="Busam D."/>
            <person name="Dumas B."/>
            <person name="Ferriera S."/>
            <person name="Fuerstenberg S.I."/>
            <person name="Gachon C.M."/>
            <person name="Gaulin E."/>
            <person name="Govers F."/>
            <person name="Grenville-Briggs L."/>
            <person name="Horner N."/>
            <person name="Hostetler J."/>
            <person name="Jiang R.H."/>
            <person name="Johnson J."/>
            <person name="Krajaejun T."/>
            <person name="Lin H."/>
            <person name="Meijer H.J."/>
            <person name="Moore B."/>
            <person name="Morris P."/>
            <person name="Phuntmart V."/>
            <person name="Puiu D."/>
            <person name="Shetty J."/>
            <person name="Stajich J.E."/>
            <person name="Tripathy S."/>
            <person name="Wawra S."/>
            <person name="van West P."/>
            <person name="Whitty B.R."/>
            <person name="Coutinho P.M."/>
            <person name="Henrissat B."/>
            <person name="Martin F."/>
            <person name="Thomas P.D."/>
            <person name="Tyler B.M."/>
            <person name="De Vries R.P."/>
            <person name="Kamoun S."/>
            <person name="Yandell M."/>
            <person name="Tisserat N."/>
            <person name="Buell C.R."/>
        </authorList>
    </citation>
    <scope>NUCLEOTIDE SEQUENCE</scope>
    <source>
        <strain evidence="5">DAOM:BR144</strain>
    </source>
</reference>
<feature type="region of interest" description="Disordered" evidence="2">
    <location>
        <begin position="1"/>
        <end position="47"/>
    </location>
</feature>
<organism evidence="4 5">
    <name type="scientific">Globisporangium ultimum (strain ATCC 200006 / CBS 805.95 / DAOM BR144)</name>
    <name type="common">Pythium ultimum</name>
    <dbReference type="NCBI Taxonomy" id="431595"/>
    <lineage>
        <taxon>Eukaryota</taxon>
        <taxon>Sar</taxon>
        <taxon>Stramenopiles</taxon>
        <taxon>Oomycota</taxon>
        <taxon>Peronosporomycetes</taxon>
        <taxon>Pythiales</taxon>
        <taxon>Pythiaceae</taxon>
        <taxon>Globisporangium</taxon>
    </lineage>
</organism>
<dbReference type="Proteomes" id="UP000019132">
    <property type="component" value="Unassembled WGS sequence"/>
</dbReference>
<dbReference type="SUPFAM" id="SSF46565">
    <property type="entry name" value="Chaperone J-domain"/>
    <property type="match status" value="1"/>
</dbReference>
<evidence type="ECO:0000256" key="1">
    <source>
        <dbReference type="SAM" id="Coils"/>
    </source>
</evidence>
<dbReference type="STRING" id="431595.K3X642"/>
<sequence>MGAKEQERLKKEAEEVEAKKQKEAQEAKAKEESAKTATPAAAEEKDEDALFAEFMSEVQEIEENANCVKKPEEDEKKKEKPPVDFGNSEGQLERLLQPHFKWINLNPFRVLMLDTDATEEDMKQHYRKISTLVHPDKFRHPRAREAFEEVTKAYNLILQEDRRKVCIRVIENGREKVLKERRLKVKKGIKESELGDLQEETDKEVLRAFAEIENRRVNIEKREAAQRKREAEQQEKEQEEVSNMFKRERSWAEVDRREHRVGNWRGFQKDGKRRKELDAHGWKEEKRDDKKFGVVENDEYKKRWK</sequence>
<keyword evidence="1" id="KW-0175">Coiled coil</keyword>
<dbReference type="SMART" id="SM00271">
    <property type="entry name" value="DnaJ"/>
    <property type="match status" value="1"/>
</dbReference>
<dbReference type="OMA" id="FEIFDIH"/>
<dbReference type="Pfam" id="PF00226">
    <property type="entry name" value="DnaJ"/>
    <property type="match status" value="1"/>
</dbReference>
<protein>
    <recommendedName>
        <fullName evidence="3">J domain-containing protein</fullName>
    </recommendedName>
</protein>
<dbReference type="PANTHER" id="PTHR15606:SF4">
    <property type="entry name" value="DNAJ HOMOLOG SUBFAMILY C MEMBER 8"/>
    <property type="match status" value="1"/>
</dbReference>
<dbReference type="AlphaFoldDB" id="K3X642"/>
<reference evidence="4" key="3">
    <citation type="submission" date="2015-02" db="UniProtKB">
        <authorList>
            <consortium name="EnsemblProtists"/>
        </authorList>
    </citation>
    <scope>IDENTIFICATION</scope>
    <source>
        <strain evidence="4">DAOM BR144</strain>
    </source>
</reference>
<dbReference type="HOGENOM" id="CLU_055927_0_0_1"/>
<dbReference type="VEuPathDB" id="FungiDB:PYU1_G012665"/>
<dbReference type="CDD" id="cd06257">
    <property type="entry name" value="DnaJ"/>
    <property type="match status" value="1"/>
</dbReference>
<dbReference type="eggNOG" id="KOG1150">
    <property type="taxonomic scope" value="Eukaryota"/>
</dbReference>
<evidence type="ECO:0000259" key="3">
    <source>
        <dbReference type="PROSITE" id="PS50076"/>
    </source>
</evidence>
<dbReference type="PRINTS" id="PR00625">
    <property type="entry name" value="JDOMAIN"/>
</dbReference>